<keyword evidence="3" id="KW-0862">Zinc</keyword>
<reference evidence="6 7" key="1">
    <citation type="submission" date="2018-07" db="EMBL/GenBank/DDBJ databases">
        <title>Genomic Encyclopedia of Type Strains, Phase III (KMG-III): the genomes of soil and plant-associated and newly described type strains.</title>
        <authorList>
            <person name="Whitman W."/>
        </authorList>
    </citation>
    <scope>NUCLEOTIDE SEQUENCE [LARGE SCALE GENOMIC DNA]</scope>
    <source>
        <strain evidence="6 7">31-25a</strain>
    </source>
</reference>
<dbReference type="PANTHER" id="PTHR33337">
    <property type="entry name" value="GFA DOMAIN-CONTAINING PROTEIN"/>
    <property type="match status" value="1"/>
</dbReference>
<dbReference type="Gene3D" id="3.90.1590.10">
    <property type="entry name" value="glutathione-dependent formaldehyde- activating enzyme (gfa)"/>
    <property type="match status" value="1"/>
</dbReference>
<evidence type="ECO:0000256" key="2">
    <source>
        <dbReference type="ARBA" id="ARBA00022723"/>
    </source>
</evidence>
<evidence type="ECO:0000256" key="4">
    <source>
        <dbReference type="ARBA" id="ARBA00023239"/>
    </source>
</evidence>
<dbReference type="GO" id="GO:0046872">
    <property type="term" value="F:metal ion binding"/>
    <property type="evidence" value="ECO:0007669"/>
    <property type="project" value="UniProtKB-KW"/>
</dbReference>
<name>A0A368YNU5_9HYPH</name>
<dbReference type="PANTHER" id="PTHR33337:SF40">
    <property type="entry name" value="CENP-V_GFA DOMAIN-CONTAINING PROTEIN-RELATED"/>
    <property type="match status" value="1"/>
</dbReference>
<dbReference type="Proteomes" id="UP000253324">
    <property type="component" value="Unassembled WGS sequence"/>
</dbReference>
<evidence type="ECO:0000256" key="3">
    <source>
        <dbReference type="ARBA" id="ARBA00022833"/>
    </source>
</evidence>
<keyword evidence="4" id="KW-0456">Lyase</keyword>
<sequence length="149" mass="16096">MIQKRTGRCACGAVGYGFDIDPHFVAVCYCFDCKAASGVEAMTLFSVAEDDFTLLSGQPKAFRYTASSGKGLDRNFCPPYGARLFTSNAESYSGMVFVTIGSLDNPEGFGPVLEMFTKRRNSRLCRMNSAVWPIPGLHGLVAGLNFPPG</sequence>
<dbReference type="SUPFAM" id="SSF51316">
    <property type="entry name" value="Mss4-like"/>
    <property type="match status" value="1"/>
</dbReference>
<evidence type="ECO:0000259" key="5">
    <source>
        <dbReference type="PROSITE" id="PS51891"/>
    </source>
</evidence>
<evidence type="ECO:0000313" key="6">
    <source>
        <dbReference type="EMBL" id="RCW81269.1"/>
    </source>
</evidence>
<organism evidence="6 7">
    <name type="scientific">Phyllobacterium bourgognense</name>
    <dbReference type="NCBI Taxonomy" id="314236"/>
    <lineage>
        <taxon>Bacteria</taxon>
        <taxon>Pseudomonadati</taxon>
        <taxon>Pseudomonadota</taxon>
        <taxon>Alphaproteobacteria</taxon>
        <taxon>Hyphomicrobiales</taxon>
        <taxon>Phyllobacteriaceae</taxon>
        <taxon>Phyllobacterium</taxon>
    </lineage>
</organism>
<comment type="similarity">
    <text evidence="1">Belongs to the Gfa family.</text>
</comment>
<protein>
    <recommendedName>
        <fullName evidence="5">CENP-V/GFA domain-containing protein</fullName>
    </recommendedName>
</protein>
<dbReference type="OrthoDB" id="9807246at2"/>
<accession>A0A368YNU5</accession>
<dbReference type="EMBL" id="QPJM01000011">
    <property type="protein sequence ID" value="RCW81269.1"/>
    <property type="molecule type" value="Genomic_DNA"/>
</dbReference>
<keyword evidence="7" id="KW-1185">Reference proteome</keyword>
<dbReference type="InterPro" id="IPR006913">
    <property type="entry name" value="CENP-V/GFA"/>
</dbReference>
<gene>
    <name evidence="6" type="ORF">C7476_111131</name>
</gene>
<dbReference type="InterPro" id="IPR011057">
    <property type="entry name" value="Mss4-like_sf"/>
</dbReference>
<evidence type="ECO:0000256" key="1">
    <source>
        <dbReference type="ARBA" id="ARBA00005495"/>
    </source>
</evidence>
<dbReference type="Pfam" id="PF04828">
    <property type="entry name" value="GFA"/>
    <property type="match status" value="1"/>
</dbReference>
<comment type="caution">
    <text evidence="6">The sequence shown here is derived from an EMBL/GenBank/DDBJ whole genome shotgun (WGS) entry which is preliminary data.</text>
</comment>
<dbReference type="RefSeq" id="WP_114431347.1">
    <property type="nucleotide sequence ID" value="NZ_QPJM01000011.1"/>
</dbReference>
<dbReference type="AlphaFoldDB" id="A0A368YNU5"/>
<dbReference type="PROSITE" id="PS51891">
    <property type="entry name" value="CENP_V_GFA"/>
    <property type="match status" value="1"/>
</dbReference>
<evidence type="ECO:0000313" key="7">
    <source>
        <dbReference type="Proteomes" id="UP000253324"/>
    </source>
</evidence>
<keyword evidence="2" id="KW-0479">Metal-binding</keyword>
<proteinExistence type="inferred from homology"/>
<dbReference type="GO" id="GO:0016846">
    <property type="term" value="F:carbon-sulfur lyase activity"/>
    <property type="evidence" value="ECO:0007669"/>
    <property type="project" value="InterPro"/>
</dbReference>
<feature type="domain" description="CENP-V/GFA" evidence="5">
    <location>
        <begin position="5"/>
        <end position="133"/>
    </location>
</feature>